<organism evidence="1 2">
    <name type="scientific">Streptomyces oryzae</name>
    <dbReference type="NCBI Taxonomy" id="1434886"/>
    <lineage>
        <taxon>Bacteria</taxon>
        <taxon>Bacillati</taxon>
        <taxon>Actinomycetota</taxon>
        <taxon>Actinomycetes</taxon>
        <taxon>Kitasatosporales</taxon>
        <taxon>Streptomycetaceae</taxon>
        <taxon>Streptomyces</taxon>
    </lineage>
</organism>
<dbReference type="SFLD" id="SFLDS00003">
    <property type="entry name" value="Haloacid_Dehalogenase"/>
    <property type="match status" value="1"/>
</dbReference>
<keyword evidence="2" id="KW-1185">Reference proteome</keyword>
<dbReference type="Pfam" id="PF00702">
    <property type="entry name" value="Hydrolase"/>
    <property type="match status" value="1"/>
</dbReference>
<name>A0ABS3XJ31_9ACTN</name>
<dbReference type="Gene3D" id="1.10.150.240">
    <property type="entry name" value="Putative phosphatase, domain 2"/>
    <property type="match status" value="1"/>
</dbReference>
<dbReference type="InterPro" id="IPR006439">
    <property type="entry name" value="HAD-SF_hydro_IA"/>
</dbReference>
<proteinExistence type="predicted"/>
<dbReference type="SUPFAM" id="SSF56784">
    <property type="entry name" value="HAD-like"/>
    <property type="match status" value="1"/>
</dbReference>
<protein>
    <submittedName>
        <fullName evidence="1">HAD-IA family hydrolase</fullName>
    </submittedName>
</protein>
<dbReference type="InterPro" id="IPR023214">
    <property type="entry name" value="HAD_sf"/>
</dbReference>
<dbReference type="InterPro" id="IPR023198">
    <property type="entry name" value="PGP-like_dom2"/>
</dbReference>
<evidence type="ECO:0000313" key="1">
    <source>
        <dbReference type="EMBL" id="MBO8195401.1"/>
    </source>
</evidence>
<dbReference type="InterPro" id="IPR036412">
    <property type="entry name" value="HAD-like_sf"/>
</dbReference>
<keyword evidence="1" id="KW-0378">Hydrolase</keyword>
<gene>
    <name evidence="1" type="ORF">ITI46_27685</name>
</gene>
<accession>A0ABS3XJ31</accession>
<dbReference type="EMBL" id="JADKMA010000188">
    <property type="protein sequence ID" value="MBO8195401.1"/>
    <property type="molecule type" value="Genomic_DNA"/>
</dbReference>
<sequence>MPGALLFDFDGLLCDTEAAGHRAWCELYAEHGRAFPASTWREMVGREDGELLAVRRLVGGDGGEGDAAHAEELLARRRWRKRQLCSREPLRPGAFELLQEAARAGVPAAVVSSGPASWVAGHLERLGVRELFALLVTGDQVRRPKPHPEPYLLALRRLGRGAGEAVAFEDSPVGVRAARAAGVWCVAVDNAAGGPADLSEADAVLDTLADFRLTAPYGGGRHDRVRPETSEGFAV</sequence>
<dbReference type="Proteomes" id="UP001519064">
    <property type="component" value="Unassembled WGS sequence"/>
</dbReference>
<comment type="caution">
    <text evidence="1">The sequence shown here is derived from an EMBL/GenBank/DDBJ whole genome shotgun (WGS) entry which is preliminary data.</text>
</comment>
<dbReference type="GO" id="GO:0016787">
    <property type="term" value="F:hydrolase activity"/>
    <property type="evidence" value="ECO:0007669"/>
    <property type="project" value="UniProtKB-KW"/>
</dbReference>
<dbReference type="NCBIfam" id="TIGR01509">
    <property type="entry name" value="HAD-SF-IA-v3"/>
    <property type="match status" value="1"/>
</dbReference>
<dbReference type="Gene3D" id="3.40.50.1000">
    <property type="entry name" value="HAD superfamily/HAD-like"/>
    <property type="match status" value="1"/>
</dbReference>
<dbReference type="SFLD" id="SFLDG01129">
    <property type="entry name" value="C1.5:_HAD__Beta-PGM__Phosphata"/>
    <property type="match status" value="1"/>
</dbReference>
<dbReference type="PANTHER" id="PTHR18901">
    <property type="entry name" value="2-DEOXYGLUCOSE-6-PHOSPHATE PHOSPHATASE 2"/>
    <property type="match status" value="1"/>
</dbReference>
<reference evidence="1 2" key="1">
    <citation type="submission" date="2020-11" db="EMBL/GenBank/DDBJ databases">
        <title>Streptomyces spirodelae sp. nov., isolated from duckweed.</title>
        <authorList>
            <person name="Saimee Y."/>
            <person name="Duangmal K."/>
        </authorList>
    </citation>
    <scope>NUCLEOTIDE SEQUENCE [LARGE SCALE GENOMIC DNA]</scope>
    <source>
        <strain evidence="1 2">S16-07</strain>
    </source>
</reference>
<dbReference type="PANTHER" id="PTHR18901:SF38">
    <property type="entry name" value="PSEUDOURIDINE-5'-PHOSPHATASE"/>
    <property type="match status" value="1"/>
</dbReference>
<evidence type="ECO:0000313" key="2">
    <source>
        <dbReference type="Proteomes" id="UP001519064"/>
    </source>
</evidence>